<dbReference type="RefSeq" id="WP_115861409.1">
    <property type="nucleotide sequence ID" value="NZ_QTSU01000004.1"/>
</dbReference>
<dbReference type="InterPro" id="IPR011042">
    <property type="entry name" value="6-blade_b-propeller_TolB-like"/>
</dbReference>
<dbReference type="Proteomes" id="UP000264492">
    <property type="component" value="Unassembled WGS sequence"/>
</dbReference>
<feature type="signal peptide" evidence="3">
    <location>
        <begin position="1"/>
        <end position="23"/>
    </location>
</feature>
<reference evidence="4 5" key="1">
    <citation type="submission" date="2018-08" db="EMBL/GenBank/DDBJ databases">
        <title>Lysobacter sp. zong2l5, whole genome shotgun sequence.</title>
        <authorList>
            <person name="Zhang X."/>
            <person name="Feng G."/>
            <person name="Zhu H."/>
        </authorList>
    </citation>
    <scope>NUCLEOTIDE SEQUENCE [LARGE SCALE GENOMIC DNA]</scope>
    <source>
        <strain evidence="5">zong2l5</strain>
    </source>
</reference>
<evidence type="ECO:0000313" key="4">
    <source>
        <dbReference type="EMBL" id="RDZ26178.1"/>
    </source>
</evidence>
<keyword evidence="5" id="KW-1185">Reference proteome</keyword>
<dbReference type="InterPro" id="IPR017996">
    <property type="entry name" value="MRJP/yellow-related"/>
</dbReference>
<comment type="subcellular location">
    <subcellularLocation>
        <location evidence="1">Secreted</location>
    </subcellularLocation>
</comment>
<sequence>MKRSLTTSLTAALLLIGQLPAQAADTPARSGAELETVLASDLRPGNVAASPDGRVFITYHALGDAPLQLAEIKDGRAVPYPDLSLQKNGTAPSDATIDSPLGIQVDRRQRLWVIDMGLNLGKTRLWSFDLRKNRALPVIELPADVAPKGSFVQDFAVDERRGWVYLADIANPGLIALELSTGKARRYGGHPSLQSENIDMVIDGKTVAFGGKPARVGVNPLTLSDDRETLYFGAMNGTRWYRLPTRLLREGRSDADIAAAIEVAGPKPISDGVATDRKGRHYYTDLQRHAVSRLSRDGQVRDLVRDPRLNWPDNLSLGPDGWVYVVANQLQLTPAFTGAQDQGRPPYYVYRFKAP</sequence>
<dbReference type="GO" id="GO:0005576">
    <property type="term" value="C:extracellular region"/>
    <property type="evidence" value="ECO:0007669"/>
    <property type="project" value="UniProtKB-SubCell"/>
</dbReference>
<evidence type="ECO:0000256" key="2">
    <source>
        <dbReference type="ARBA" id="ARBA00022525"/>
    </source>
</evidence>
<feature type="chain" id="PRO_5016737139" description="Gluconolactonase" evidence="3">
    <location>
        <begin position="24"/>
        <end position="355"/>
    </location>
</feature>
<dbReference type="Gene3D" id="2.120.10.30">
    <property type="entry name" value="TolB, C-terminal domain"/>
    <property type="match status" value="1"/>
</dbReference>
<dbReference type="PANTHER" id="PTHR10009">
    <property type="entry name" value="PROTEIN YELLOW-RELATED"/>
    <property type="match status" value="1"/>
</dbReference>
<evidence type="ECO:0000313" key="5">
    <source>
        <dbReference type="Proteomes" id="UP000264492"/>
    </source>
</evidence>
<dbReference type="Pfam" id="PF03022">
    <property type="entry name" value="MRJP"/>
    <property type="match status" value="1"/>
</dbReference>
<keyword evidence="2" id="KW-0964">Secreted</keyword>
<organism evidence="4 5">
    <name type="scientific">Lysobacter silvisoli</name>
    <dbReference type="NCBI Taxonomy" id="2293254"/>
    <lineage>
        <taxon>Bacteria</taxon>
        <taxon>Pseudomonadati</taxon>
        <taxon>Pseudomonadota</taxon>
        <taxon>Gammaproteobacteria</taxon>
        <taxon>Lysobacterales</taxon>
        <taxon>Lysobacteraceae</taxon>
        <taxon>Lysobacter</taxon>
    </lineage>
</organism>
<dbReference type="EMBL" id="QTSU01000004">
    <property type="protein sequence ID" value="RDZ26178.1"/>
    <property type="molecule type" value="Genomic_DNA"/>
</dbReference>
<gene>
    <name evidence="4" type="ORF">DX914_18060</name>
</gene>
<protein>
    <recommendedName>
        <fullName evidence="6">Gluconolactonase</fullName>
    </recommendedName>
</protein>
<name>A0A371JX03_9GAMM</name>
<dbReference type="PANTHER" id="PTHR10009:SF18">
    <property type="entry name" value="PROTEIN YELLOW-LIKE PROTEIN"/>
    <property type="match status" value="1"/>
</dbReference>
<evidence type="ECO:0008006" key="6">
    <source>
        <dbReference type="Google" id="ProtNLM"/>
    </source>
</evidence>
<dbReference type="OrthoDB" id="9797664at2"/>
<dbReference type="AlphaFoldDB" id="A0A371JX03"/>
<proteinExistence type="predicted"/>
<evidence type="ECO:0000256" key="3">
    <source>
        <dbReference type="SAM" id="SignalP"/>
    </source>
</evidence>
<evidence type="ECO:0000256" key="1">
    <source>
        <dbReference type="ARBA" id="ARBA00004613"/>
    </source>
</evidence>
<dbReference type="SUPFAM" id="SSF101898">
    <property type="entry name" value="NHL repeat"/>
    <property type="match status" value="1"/>
</dbReference>
<accession>A0A371JX03</accession>
<keyword evidence="3" id="KW-0732">Signal</keyword>
<comment type="caution">
    <text evidence="4">The sequence shown here is derived from an EMBL/GenBank/DDBJ whole genome shotgun (WGS) entry which is preliminary data.</text>
</comment>